<accession>A0A9Q1H7Q6</accession>
<name>A0A9Q1H7Q6_HOLLE</name>
<sequence length="199" mass="22583">MGRIESHGVLVARFTPLGWTVFGGGSHEKANKVMNVKISKPVDLTDFWSVESMRLDTRCNCGINEVDQNSETKVIEASASKVGERWLIPYPWVKDPTNLSNNKEKAVKMLVGLEKRLRKNEEYSTAYKAQMKEMVDLGFARKLSPAEEENYKGPVHYIPHHPVIQPEKKSTPVRVVFNSSNKFNGEVINGYWMKGPRTC</sequence>
<dbReference type="PANTHER" id="PTHR47331">
    <property type="entry name" value="PHD-TYPE DOMAIN-CONTAINING PROTEIN"/>
    <property type="match status" value="1"/>
</dbReference>
<evidence type="ECO:0000313" key="2">
    <source>
        <dbReference type="Proteomes" id="UP001152320"/>
    </source>
</evidence>
<dbReference type="AlphaFoldDB" id="A0A9Q1H7Q6"/>
<protein>
    <submittedName>
        <fullName evidence="1">Uncharacterized protein</fullName>
    </submittedName>
</protein>
<dbReference type="Proteomes" id="UP001152320">
    <property type="component" value="Chromosome 7"/>
</dbReference>
<dbReference type="OrthoDB" id="5920040at2759"/>
<proteinExistence type="predicted"/>
<dbReference type="PANTHER" id="PTHR47331:SF5">
    <property type="entry name" value="RIBONUCLEASE H"/>
    <property type="match status" value="1"/>
</dbReference>
<organism evidence="1 2">
    <name type="scientific">Holothuria leucospilota</name>
    <name type="common">Black long sea cucumber</name>
    <name type="synonym">Mertensiothuria leucospilota</name>
    <dbReference type="NCBI Taxonomy" id="206669"/>
    <lineage>
        <taxon>Eukaryota</taxon>
        <taxon>Metazoa</taxon>
        <taxon>Echinodermata</taxon>
        <taxon>Eleutherozoa</taxon>
        <taxon>Echinozoa</taxon>
        <taxon>Holothuroidea</taxon>
        <taxon>Aspidochirotacea</taxon>
        <taxon>Aspidochirotida</taxon>
        <taxon>Holothuriidae</taxon>
        <taxon>Holothuria</taxon>
    </lineage>
</organism>
<gene>
    <name evidence="1" type="ORF">HOLleu_16315</name>
</gene>
<keyword evidence="2" id="KW-1185">Reference proteome</keyword>
<comment type="caution">
    <text evidence="1">The sequence shown here is derived from an EMBL/GenBank/DDBJ whole genome shotgun (WGS) entry which is preliminary data.</text>
</comment>
<reference evidence="1" key="1">
    <citation type="submission" date="2021-10" db="EMBL/GenBank/DDBJ databases">
        <title>Tropical sea cucumber genome reveals ecological adaptation and Cuvierian tubules defense mechanism.</title>
        <authorList>
            <person name="Chen T."/>
        </authorList>
    </citation>
    <scope>NUCLEOTIDE SEQUENCE</scope>
    <source>
        <strain evidence="1">Nanhai2018</strain>
        <tissue evidence="1">Muscle</tissue>
    </source>
</reference>
<dbReference type="EMBL" id="JAIZAY010000007">
    <property type="protein sequence ID" value="KAJ8038787.1"/>
    <property type="molecule type" value="Genomic_DNA"/>
</dbReference>
<evidence type="ECO:0000313" key="1">
    <source>
        <dbReference type="EMBL" id="KAJ8038787.1"/>
    </source>
</evidence>